<accession>A0A132MZI7</accession>
<sequence length="189" mass="21675">MSWFAYVDESESDQRRDPGVYLLGAALVPASVMEQARDVLRGLLLPGQRKLHWHNESDKRRRLIAETVCQMEALHVVVVRDCLDTERTERRRRKCLERLLVELDSRGVERVYVEARQRKQNEADLLMLDALRSQRVVGRALRMYHVPGPGEPLLWLPDAVIGSVTADRLGEPDYLEVLRPLVELISIGA</sequence>
<proteinExistence type="predicted"/>
<dbReference type="AlphaFoldDB" id="A0A132MZI7"/>
<keyword evidence="2" id="KW-1185">Reference proteome</keyword>
<dbReference type="OrthoDB" id="3255134at2"/>
<dbReference type="EMBL" id="LAXD01000001">
    <property type="protein sequence ID" value="KWX03233.1"/>
    <property type="molecule type" value="Genomic_DNA"/>
</dbReference>
<dbReference type="Proteomes" id="UP000070188">
    <property type="component" value="Unassembled WGS sequence"/>
</dbReference>
<evidence type="ECO:0008006" key="3">
    <source>
        <dbReference type="Google" id="ProtNLM"/>
    </source>
</evidence>
<dbReference type="RefSeq" id="WP_066890799.1">
    <property type="nucleotide sequence ID" value="NZ_LAXD01000001.1"/>
</dbReference>
<dbReference type="PATRIC" id="fig|1469144.10.peg.4595"/>
<gene>
    <name evidence="1" type="ORF">LI90_4284</name>
</gene>
<reference evidence="2" key="1">
    <citation type="submission" date="2015-04" db="EMBL/GenBank/DDBJ databases">
        <title>Physiological reanalysis, assessment of diazotrophy, and genome sequences of multiple isolates of Streptomyces thermoautotrophicus.</title>
        <authorList>
            <person name="MacKellar D.C."/>
            <person name="Lieber L."/>
            <person name="Norman J."/>
            <person name="Bolger A."/>
            <person name="Tobin C."/>
            <person name="Murray J.W."/>
            <person name="Chang R."/>
            <person name="Ford T."/>
            <person name="Nguyen P.Q."/>
            <person name="Woodward J."/>
            <person name="Permingeat H."/>
            <person name="Joshi N.S."/>
            <person name="Silver P.A."/>
            <person name="Usadel B."/>
            <person name="Rutherford A.W."/>
            <person name="Friesen M."/>
            <person name="Prell J."/>
        </authorList>
    </citation>
    <scope>NUCLEOTIDE SEQUENCE [LARGE SCALE GENOMIC DNA]</scope>
    <source>
        <strain evidence="2">H1</strain>
    </source>
</reference>
<protein>
    <recommendedName>
        <fullName evidence="3">DUF3800 domain-containing protein</fullName>
    </recommendedName>
</protein>
<organism evidence="1 2">
    <name type="scientific">Carbonactinospora thermoautotrophica</name>
    <dbReference type="NCBI Taxonomy" id="1469144"/>
    <lineage>
        <taxon>Bacteria</taxon>
        <taxon>Bacillati</taxon>
        <taxon>Actinomycetota</taxon>
        <taxon>Actinomycetes</taxon>
        <taxon>Kitasatosporales</taxon>
        <taxon>Carbonactinosporaceae</taxon>
        <taxon>Carbonactinospora</taxon>
    </lineage>
</organism>
<name>A0A132MZI7_9ACTN</name>
<evidence type="ECO:0000313" key="2">
    <source>
        <dbReference type="Proteomes" id="UP000070188"/>
    </source>
</evidence>
<comment type="caution">
    <text evidence="1">The sequence shown here is derived from an EMBL/GenBank/DDBJ whole genome shotgun (WGS) entry which is preliminary data.</text>
</comment>
<evidence type="ECO:0000313" key="1">
    <source>
        <dbReference type="EMBL" id="KWX03233.1"/>
    </source>
</evidence>